<comment type="caution">
    <text evidence="1">The sequence shown here is derived from an EMBL/GenBank/DDBJ whole genome shotgun (WGS) entry which is preliminary data.</text>
</comment>
<reference evidence="1 2" key="1">
    <citation type="journal article" date="2019" name="Commun. Biol.">
        <title>The bagworm genome reveals a unique fibroin gene that provides high tensile strength.</title>
        <authorList>
            <person name="Kono N."/>
            <person name="Nakamura H."/>
            <person name="Ohtoshi R."/>
            <person name="Tomita M."/>
            <person name="Numata K."/>
            <person name="Arakawa K."/>
        </authorList>
    </citation>
    <scope>NUCLEOTIDE SEQUENCE [LARGE SCALE GENOMIC DNA]</scope>
</reference>
<proteinExistence type="predicted"/>
<dbReference type="AlphaFoldDB" id="A0A4C1VCA1"/>
<keyword evidence="2" id="KW-1185">Reference proteome</keyword>
<name>A0A4C1VCA1_EUMVA</name>
<protein>
    <submittedName>
        <fullName evidence="1">Uncharacterized protein</fullName>
    </submittedName>
</protein>
<dbReference type="Proteomes" id="UP000299102">
    <property type="component" value="Unassembled WGS sequence"/>
</dbReference>
<evidence type="ECO:0000313" key="2">
    <source>
        <dbReference type="Proteomes" id="UP000299102"/>
    </source>
</evidence>
<dbReference type="EMBL" id="BGZK01000323">
    <property type="protein sequence ID" value="GBP36778.1"/>
    <property type="molecule type" value="Genomic_DNA"/>
</dbReference>
<gene>
    <name evidence="1" type="ORF">EVAR_28119_1</name>
</gene>
<accession>A0A4C1VCA1</accession>
<sequence length="216" mass="24393">MERFEPDTKLEVTAWNLVPNQNRAGAEYPYCLCDYLNYTSYERFRYKVARIPAGSTLPSLLIQARTYTPPDIYAPFGVSGLVPFSHCDWLKVVVRPRMSRLFVCLQEDRYAEMSSTTEAIYDSCEIQFAFNRSRLTLLKQTYMALREQSEIEATIQSSAVVSSQSTAPTPAGAQDKSITGHIARAPAGACRCRDAIWPAAATPHLHRLRNKEMRDA</sequence>
<organism evidence="1 2">
    <name type="scientific">Eumeta variegata</name>
    <name type="common">Bagworm moth</name>
    <name type="synonym">Eumeta japonica</name>
    <dbReference type="NCBI Taxonomy" id="151549"/>
    <lineage>
        <taxon>Eukaryota</taxon>
        <taxon>Metazoa</taxon>
        <taxon>Ecdysozoa</taxon>
        <taxon>Arthropoda</taxon>
        <taxon>Hexapoda</taxon>
        <taxon>Insecta</taxon>
        <taxon>Pterygota</taxon>
        <taxon>Neoptera</taxon>
        <taxon>Endopterygota</taxon>
        <taxon>Lepidoptera</taxon>
        <taxon>Glossata</taxon>
        <taxon>Ditrysia</taxon>
        <taxon>Tineoidea</taxon>
        <taxon>Psychidae</taxon>
        <taxon>Oiketicinae</taxon>
        <taxon>Eumeta</taxon>
    </lineage>
</organism>
<evidence type="ECO:0000313" key="1">
    <source>
        <dbReference type="EMBL" id="GBP36778.1"/>
    </source>
</evidence>